<dbReference type="Pfam" id="PF08281">
    <property type="entry name" value="Sigma70_r4_2"/>
    <property type="match status" value="1"/>
</dbReference>
<evidence type="ECO:0000313" key="7">
    <source>
        <dbReference type="EMBL" id="MDA0141732.1"/>
    </source>
</evidence>
<feature type="domain" description="RNA polymerase sigma-70 region 2" evidence="5">
    <location>
        <begin position="10"/>
        <end position="70"/>
    </location>
</feature>
<evidence type="ECO:0000256" key="1">
    <source>
        <dbReference type="ARBA" id="ARBA00010641"/>
    </source>
</evidence>
<dbReference type="NCBIfam" id="TIGR02937">
    <property type="entry name" value="sigma70-ECF"/>
    <property type="match status" value="1"/>
</dbReference>
<dbReference type="Proteomes" id="UP001147700">
    <property type="component" value="Unassembled WGS sequence"/>
</dbReference>
<proteinExistence type="inferred from homology"/>
<protein>
    <submittedName>
        <fullName evidence="7">Sigma-70 family RNA polymerase sigma factor</fullName>
    </submittedName>
</protein>
<evidence type="ECO:0000256" key="4">
    <source>
        <dbReference type="ARBA" id="ARBA00023163"/>
    </source>
</evidence>
<dbReference type="RefSeq" id="WP_202953260.1">
    <property type="nucleotide sequence ID" value="NZ_JAPCID010000064.1"/>
</dbReference>
<dbReference type="InterPro" id="IPR007627">
    <property type="entry name" value="RNA_pol_sigma70_r2"/>
</dbReference>
<dbReference type="InterPro" id="IPR036388">
    <property type="entry name" value="WH-like_DNA-bd_sf"/>
</dbReference>
<dbReference type="InterPro" id="IPR013249">
    <property type="entry name" value="RNA_pol_sigma70_r4_t2"/>
</dbReference>
<dbReference type="PANTHER" id="PTHR30173:SF36">
    <property type="entry name" value="ECF RNA POLYMERASE SIGMA FACTOR SIGJ"/>
    <property type="match status" value="1"/>
</dbReference>
<keyword evidence="4" id="KW-0804">Transcription</keyword>
<keyword evidence="3" id="KW-0731">Sigma factor</keyword>
<dbReference type="InterPro" id="IPR013324">
    <property type="entry name" value="RNA_pol_sigma_r3/r4-like"/>
</dbReference>
<evidence type="ECO:0000256" key="2">
    <source>
        <dbReference type="ARBA" id="ARBA00023015"/>
    </source>
</evidence>
<dbReference type="Gene3D" id="1.10.1740.10">
    <property type="match status" value="1"/>
</dbReference>
<dbReference type="Pfam" id="PF04542">
    <property type="entry name" value="Sigma70_r2"/>
    <property type="match status" value="1"/>
</dbReference>
<dbReference type="InterPro" id="IPR052704">
    <property type="entry name" value="ECF_Sigma-70_Domain"/>
</dbReference>
<dbReference type="InterPro" id="IPR013325">
    <property type="entry name" value="RNA_pol_sigma_r2"/>
</dbReference>
<dbReference type="InterPro" id="IPR014284">
    <property type="entry name" value="RNA_pol_sigma-70_dom"/>
</dbReference>
<evidence type="ECO:0000256" key="3">
    <source>
        <dbReference type="ARBA" id="ARBA00023082"/>
    </source>
</evidence>
<dbReference type="EMBL" id="JAPCID010000064">
    <property type="protein sequence ID" value="MDA0141732.1"/>
    <property type="molecule type" value="Genomic_DNA"/>
</dbReference>
<reference evidence="7" key="1">
    <citation type="submission" date="2022-10" db="EMBL/GenBank/DDBJ databases">
        <title>The WGS of Solirubrobacter sp. CPCC 204708.</title>
        <authorList>
            <person name="Jiang Z."/>
        </authorList>
    </citation>
    <scope>NUCLEOTIDE SEQUENCE</scope>
    <source>
        <strain evidence="7">CPCC 204708</strain>
    </source>
</reference>
<evidence type="ECO:0000313" key="8">
    <source>
        <dbReference type="Proteomes" id="UP001147700"/>
    </source>
</evidence>
<dbReference type="PANTHER" id="PTHR30173">
    <property type="entry name" value="SIGMA 19 FACTOR"/>
    <property type="match status" value="1"/>
</dbReference>
<name>A0ABT4RT13_9ACTN</name>
<comment type="similarity">
    <text evidence="1">Belongs to the sigma-70 factor family. ECF subfamily.</text>
</comment>
<keyword evidence="2" id="KW-0805">Transcription regulation</keyword>
<organism evidence="7 8">
    <name type="scientific">Solirubrobacter deserti</name>
    <dbReference type="NCBI Taxonomy" id="2282478"/>
    <lineage>
        <taxon>Bacteria</taxon>
        <taxon>Bacillati</taxon>
        <taxon>Actinomycetota</taxon>
        <taxon>Thermoleophilia</taxon>
        <taxon>Solirubrobacterales</taxon>
        <taxon>Solirubrobacteraceae</taxon>
        <taxon>Solirubrobacter</taxon>
    </lineage>
</organism>
<evidence type="ECO:0000259" key="6">
    <source>
        <dbReference type="Pfam" id="PF08281"/>
    </source>
</evidence>
<feature type="domain" description="RNA polymerase sigma factor 70 region 4 type 2" evidence="6">
    <location>
        <begin position="104"/>
        <end position="156"/>
    </location>
</feature>
<evidence type="ECO:0000259" key="5">
    <source>
        <dbReference type="Pfam" id="PF04542"/>
    </source>
</evidence>
<sequence>MTASDVAFVRARPRLVGIARRVLGSADDADDIVQEAWIRWQAGDRAEVRDPAAFLATTTTRLALNVGRSARVRHQTAFGAREADLVDLAADPQRDAERREALARALWTILERLSPAEGAVYVLREAFDYPHRRVARAVGCSEANARQLVTRARRHLAGEPRWTVDPAEHADLVEAFLAAARTGDLDRLEQRLVGATDARLAA</sequence>
<comment type="caution">
    <text evidence="7">The sequence shown here is derived from an EMBL/GenBank/DDBJ whole genome shotgun (WGS) entry which is preliminary data.</text>
</comment>
<dbReference type="SUPFAM" id="SSF88659">
    <property type="entry name" value="Sigma3 and sigma4 domains of RNA polymerase sigma factors"/>
    <property type="match status" value="1"/>
</dbReference>
<dbReference type="SUPFAM" id="SSF88946">
    <property type="entry name" value="Sigma2 domain of RNA polymerase sigma factors"/>
    <property type="match status" value="1"/>
</dbReference>
<gene>
    <name evidence="7" type="ORF">OJ962_29845</name>
</gene>
<accession>A0ABT4RT13</accession>
<dbReference type="Gene3D" id="1.10.10.10">
    <property type="entry name" value="Winged helix-like DNA-binding domain superfamily/Winged helix DNA-binding domain"/>
    <property type="match status" value="1"/>
</dbReference>
<keyword evidence="8" id="KW-1185">Reference proteome</keyword>